<dbReference type="CDD" id="cd17546">
    <property type="entry name" value="REC_hyHK_CKI1_RcsC-like"/>
    <property type="match status" value="1"/>
</dbReference>
<dbReference type="SUPFAM" id="SSF55874">
    <property type="entry name" value="ATPase domain of HSP90 chaperone/DNA topoisomerase II/histidine kinase"/>
    <property type="match status" value="1"/>
</dbReference>
<protein>
    <recommendedName>
        <fullName evidence="2">histidine kinase</fullName>
        <ecNumber evidence="2">2.7.13.3</ecNumber>
    </recommendedName>
</protein>
<dbReference type="InterPro" id="IPR002347">
    <property type="entry name" value="SDR_fam"/>
</dbReference>
<dbReference type="InterPro" id="IPR001789">
    <property type="entry name" value="Sig_transdc_resp-reg_receiver"/>
</dbReference>
<dbReference type="Pfam" id="PF00072">
    <property type="entry name" value="Response_reg"/>
    <property type="match status" value="1"/>
</dbReference>
<dbReference type="RefSeq" id="XP_025374147.1">
    <property type="nucleotide sequence ID" value="XM_025523716.1"/>
</dbReference>
<keyword evidence="4" id="KW-0808">Transferase</keyword>
<evidence type="ECO:0000256" key="5">
    <source>
        <dbReference type="ARBA" id="ARBA00022777"/>
    </source>
</evidence>
<comment type="catalytic activity">
    <reaction evidence="1">
        <text>ATP + protein L-histidine = ADP + protein N-phospho-L-histidine.</text>
        <dbReference type="EC" id="2.7.13.3"/>
    </reaction>
</comment>
<dbReference type="InterPro" id="IPR036097">
    <property type="entry name" value="HisK_dim/P_sf"/>
</dbReference>
<dbReference type="GO" id="GO:0000155">
    <property type="term" value="F:phosphorelay sensor kinase activity"/>
    <property type="evidence" value="ECO:0007669"/>
    <property type="project" value="InterPro"/>
</dbReference>
<evidence type="ECO:0000256" key="1">
    <source>
        <dbReference type="ARBA" id="ARBA00000085"/>
    </source>
</evidence>
<dbReference type="Gene3D" id="3.40.50.720">
    <property type="entry name" value="NAD(P)-binding Rossmann-like Domain"/>
    <property type="match status" value="1"/>
</dbReference>
<dbReference type="Gene3D" id="3.40.50.2300">
    <property type="match status" value="1"/>
</dbReference>
<dbReference type="PROSITE" id="PS50109">
    <property type="entry name" value="HIS_KIN"/>
    <property type="match status" value="1"/>
</dbReference>
<dbReference type="CDD" id="cd00082">
    <property type="entry name" value="HisKA"/>
    <property type="match status" value="1"/>
</dbReference>
<dbReference type="InterPro" id="IPR004358">
    <property type="entry name" value="Sig_transdc_His_kin-like_C"/>
</dbReference>
<dbReference type="InterPro" id="IPR005467">
    <property type="entry name" value="His_kinase_dom"/>
</dbReference>
<dbReference type="Pfam" id="PF02518">
    <property type="entry name" value="HATPase_c"/>
    <property type="match status" value="1"/>
</dbReference>
<dbReference type="GO" id="GO:0005886">
    <property type="term" value="C:plasma membrane"/>
    <property type="evidence" value="ECO:0007669"/>
    <property type="project" value="TreeGrafter"/>
</dbReference>
<dbReference type="InParanoid" id="A0A316YCK1"/>
<dbReference type="Gene3D" id="1.10.287.130">
    <property type="match status" value="1"/>
</dbReference>
<reference evidence="10 11" key="1">
    <citation type="journal article" date="2018" name="Mol. Biol. Evol.">
        <title>Broad Genomic Sampling Reveals a Smut Pathogenic Ancestry of the Fungal Clade Ustilaginomycotina.</title>
        <authorList>
            <person name="Kijpornyongpan T."/>
            <person name="Mondo S.J."/>
            <person name="Barry K."/>
            <person name="Sandor L."/>
            <person name="Lee J."/>
            <person name="Lipzen A."/>
            <person name="Pangilinan J."/>
            <person name="LaButti K."/>
            <person name="Hainaut M."/>
            <person name="Henrissat B."/>
            <person name="Grigoriev I.V."/>
            <person name="Spatafora J.W."/>
            <person name="Aime M.C."/>
        </authorList>
    </citation>
    <scope>NUCLEOTIDE SEQUENCE [LARGE SCALE GENOMIC DNA]</scope>
    <source>
        <strain evidence="10 11">MCA 4198</strain>
    </source>
</reference>
<dbReference type="SMART" id="SM00388">
    <property type="entry name" value="HisKA"/>
    <property type="match status" value="1"/>
</dbReference>
<feature type="domain" description="Response regulatory" evidence="9">
    <location>
        <begin position="1114"/>
        <end position="1231"/>
    </location>
</feature>
<dbReference type="STRING" id="215250.A0A316YCK1"/>
<dbReference type="SMART" id="SM00387">
    <property type="entry name" value="HATPase_c"/>
    <property type="match status" value="1"/>
</dbReference>
<dbReference type="AlphaFoldDB" id="A0A316YCK1"/>
<feature type="modified residue" description="4-aspartylphosphate" evidence="6">
    <location>
        <position position="1163"/>
    </location>
</feature>
<proteinExistence type="predicted"/>
<dbReference type="Pfam" id="PF00512">
    <property type="entry name" value="HisKA"/>
    <property type="match status" value="1"/>
</dbReference>
<sequence length="1234" mass="134132">MTQQIAAIFGAGPKVGKSVALRFLSGGYKVAVVSRSGAQSLDEEVAIQNGNLRQYKADFSRAEETAHVCKTIEDDFSCPISVFFYNAYGGTGAGQNILQPSLDTMRRTLEVNTLSVYALAQQAVAGFEKLPQQVSKAFIFTGNGLDDPKTFPRTPPSLLSLSIGKTSTAQIIDAAAQIFGPKGFRFYYIDERVSDGTPAYNGRSAKPLESDVVGALSEGLDQPKKRHSSFLLQFSRKKTLSGPTQGSSESSSSILAKKRGEEHGPGSQQQNDHNDNRDGKKDKRRMESVDVYRSAGRQPLSHEWPPFLKSYRRGRWDDDWGKINVETIENDAGVEHLGERHCSFDFFREHGFLGAPRPSKEAEKLIRTTLLHHGLGQPTKSEELKLYCEMAKRIFSVDAALFTMSCINETRVSIMAQCGDAGIPDSIPSAYALCSHGFLLPSNAAFVVGDRRQDWRTKGFVQRDVHGAEMQFFASVPLLLSSPSSSCSAGQSSKVHVGNLVVMRKAPWTDFGDDRARLLHDLAAMAAKTIEVDTLSVKQQKAVAYQEGSAALAGVSRSRDYATAGLGEQQQQQHQQQHFVQLLARLLDAALVAIVDLSQTEDNVVASGSSSTAAAGQLTSQALRELLPCRGEGHLVSWCQGVDDDDSDDSDSRAKLLAVLPHATRAFFALPVQSEGVDVVIVASWCDERLLDDTDTHFLYTAGVLLHNVFLREQALVAQHTQLRFVRSVQHEMRTPLNCILGYLELLGERPASAEANKDELLEAARLASLDLKALVNSVLDLDVAASARLDVPLVLDEGVGAAEEQKEEPLGRLVEDVCRGEIGRVAQLQRQDLQIFDDARPFNQLPLVILDVDARAQALMVPCPAQARRILACFLSNALRFTDARGLVRVEVLPNPGPSPFFEVRIEDSGVGMSQTFLERGYLEAFEKASPFTVGAGVGATLGARLVEGLGGLFSVRSAPGQGTTVSFTLPHLPLPSSSESALVVNEAPLLFVGKKYSIVGQKDDPDQGLSQPAIAHLERCLERLGLVQSTGAGDADVEITSCLVDGAKVVPNGGARTIVLARTPEHADQANILAAPFGVLALQTCLTTALATRRAAPPRRTPSSPPLDSKPRILLVEDNPINMRLLTVIVSKLGYAYAEAFDGLEAVDKYQTFRPHVVLLDISLPHLDGFEVCRRVRELDVGHRPLIVATTALSAEADQRRGLDVCGMDHWRTKPLSPRALRSDLLAWLSSF</sequence>
<keyword evidence="3 6" id="KW-0597">Phosphoprotein</keyword>
<dbReference type="PANTHER" id="PTHR43047:SF72">
    <property type="entry name" value="OSMOSENSING HISTIDINE PROTEIN KINASE SLN1"/>
    <property type="match status" value="1"/>
</dbReference>
<dbReference type="OrthoDB" id="5336600at2759"/>
<dbReference type="InterPro" id="IPR003661">
    <property type="entry name" value="HisK_dim/P_dom"/>
</dbReference>
<feature type="domain" description="Histidine kinase" evidence="8">
    <location>
        <begin position="728"/>
        <end position="975"/>
    </location>
</feature>
<keyword evidence="11" id="KW-1185">Reference proteome</keyword>
<dbReference type="SUPFAM" id="SSF52172">
    <property type="entry name" value="CheY-like"/>
    <property type="match status" value="1"/>
</dbReference>
<evidence type="ECO:0000256" key="4">
    <source>
        <dbReference type="ARBA" id="ARBA00022679"/>
    </source>
</evidence>
<keyword evidence="5" id="KW-0418">Kinase</keyword>
<evidence type="ECO:0000256" key="7">
    <source>
        <dbReference type="SAM" id="MobiDB-lite"/>
    </source>
</evidence>
<dbReference type="SUPFAM" id="SSF51735">
    <property type="entry name" value="NAD(P)-binding Rossmann-fold domains"/>
    <property type="match status" value="1"/>
</dbReference>
<dbReference type="Pfam" id="PF00106">
    <property type="entry name" value="adh_short"/>
    <property type="match status" value="1"/>
</dbReference>
<evidence type="ECO:0000313" key="10">
    <source>
        <dbReference type="EMBL" id="PWN86949.1"/>
    </source>
</evidence>
<feature type="compositionally biased region" description="Basic and acidic residues" evidence="7">
    <location>
        <begin position="272"/>
        <end position="290"/>
    </location>
</feature>
<dbReference type="Gene3D" id="3.30.565.10">
    <property type="entry name" value="Histidine kinase-like ATPase, C-terminal domain"/>
    <property type="match status" value="1"/>
</dbReference>
<dbReference type="EC" id="2.7.13.3" evidence="2"/>
<evidence type="ECO:0000256" key="6">
    <source>
        <dbReference type="PROSITE-ProRule" id="PRU00169"/>
    </source>
</evidence>
<organism evidence="10 11">
    <name type="scientific">Acaromyces ingoldii</name>
    <dbReference type="NCBI Taxonomy" id="215250"/>
    <lineage>
        <taxon>Eukaryota</taxon>
        <taxon>Fungi</taxon>
        <taxon>Dikarya</taxon>
        <taxon>Basidiomycota</taxon>
        <taxon>Ustilaginomycotina</taxon>
        <taxon>Exobasidiomycetes</taxon>
        <taxon>Exobasidiales</taxon>
        <taxon>Cryptobasidiaceae</taxon>
        <taxon>Acaromyces</taxon>
    </lineage>
</organism>
<dbReference type="InterPro" id="IPR003594">
    <property type="entry name" value="HATPase_dom"/>
</dbReference>
<evidence type="ECO:0000313" key="11">
    <source>
        <dbReference type="Proteomes" id="UP000245768"/>
    </source>
</evidence>
<dbReference type="GO" id="GO:0009927">
    <property type="term" value="F:histidine phosphotransfer kinase activity"/>
    <property type="evidence" value="ECO:0007669"/>
    <property type="project" value="TreeGrafter"/>
</dbReference>
<dbReference type="PROSITE" id="PS50110">
    <property type="entry name" value="RESPONSE_REGULATORY"/>
    <property type="match status" value="1"/>
</dbReference>
<dbReference type="PANTHER" id="PTHR43047">
    <property type="entry name" value="TWO-COMPONENT HISTIDINE PROTEIN KINASE"/>
    <property type="match status" value="1"/>
</dbReference>
<dbReference type="InterPro" id="IPR011006">
    <property type="entry name" value="CheY-like_superfamily"/>
</dbReference>
<dbReference type="EMBL" id="KZ819641">
    <property type="protein sequence ID" value="PWN86949.1"/>
    <property type="molecule type" value="Genomic_DNA"/>
</dbReference>
<dbReference type="SMART" id="SM00448">
    <property type="entry name" value="REC"/>
    <property type="match status" value="1"/>
</dbReference>
<evidence type="ECO:0000256" key="2">
    <source>
        <dbReference type="ARBA" id="ARBA00012438"/>
    </source>
</evidence>
<evidence type="ECO:0000259" key="8">
    <source>
        <dbReference type="PROSITE" id="PS50109"/>
    </source>
</evidence>
<gene>
    <name evidence="10" type="ORF">FA10DRAFT_281782</name>
</gene>
<dbReference type="InterPro" id="IPR036890">
    <property type="entry name" value="HATPase_C_sf"/>
</dbReference>
<dbReference type="PRINTS" id="PR00344">
    <property type="entry name" value="BCTRLSENSOR"/>
</dbReference>
<dbReference type="SUPFAM" id="SSF47384">
    <property type="entry name" value="Homodimeric domain of signal transducing histidine kinase"/>
    <property type="match status" value="1"/>
</dbReference>
<feature type="region of interest" description="Disordered" evidence="7">
    <location>
        <begin position="227"/>
        <end position="297"/>
    </location>
</feature>
<dbReference type="Proteomes" id="UP000245768">
    <property type="component" value="Unassembled WGS sequence"/>
</dbReference>
<dbReference type="InterPro" id="IPR036291">
    <property type="entry name" value="NAD(P)-bd_dom_sf"/>
</dbReference>
<evidence type="ECO:0000256" key="3">
    <source>
        <dbReference type="ARBA" id="ARBA00022553"/>
    </source>
</evidence>
<accession>A0A316YCK1</accession>
<dbReference type="GeneID" id="37045632"/>
<evidence type="ECO:0000259" key="9">
    <source>
        <dbReference type="PROSITE" id="PS50110"/>
    </source>
</evidence>
<name>A0A316YCK1_9BASI</name>